<accession>A0AAI9XMQ2</accession>
<comment type="caution">
    <text evidence="2">The sequence shown here is derived from an EMBL/GenBank/DDBJ whole genome shotgun (WGS) entry which is preliminary data.</text>
</comment>
<feature type="region of interest" description="Disordered" evidence="1">
    <location>
        <begin position="45"/>
        <end position="79"/>
    </location>
</feature>
<protein>
    <submittedName>
        <fullName evidence="2">Uncharacterized protein</fullName>
    </submittedName>
</protein>
<dbReference type="Proteomes" id="UP001239795">
    <property type="component" value="Unassembled WGS sequence"/>
</dbReference>
<dbReference type="EMBL" id="MLGG01000035">
    <property type="protein sequence ID" value="KAK1453571.1"/>
    <property type="molecule type" value="Genomic_DNA"/>
</dbReference>
<keyword evidence="3" id="KW-1185">Reference proteome</keyword>
<sequence length="79" mass="8859">MEKGLPTGTLLQGKPQGGRNLSECLMRAWRLFCTATVILLPDVSLRSTHTNQRKARGTAPHPPRAHPRFAETRKSWLDP</sequence>
<proteinExistence type="predicted"/>
<reference evidence="2 3" key="1">
    <citation type="submission" date="2016-10" db="EMBL/GenBank/DDBJ databases">
        <title>The genome sequence of Colletotrichum fioriniae PJ7.</title>
        <authorList>
            <person name="Baroncelli R."/>
        </authorList>
    </citation>
    <scope>NUCLEOTIDE SEQUENCE [LARGE SCALE GENOMIC DNA]</scope>
    <source>
        <strain evidence="2">Col 31</strain>
    </source>
</reference>
<dbReference type="AlphaFoldDB" id="A0AAI9XMQ2"/>
<organism evidence="2 3">
    <name type="scientific">Colletotrichum melonis</name>
    <dbReference type="NCBI Taxonomy" id="1209925"/>
    <lineage>
        <taxon>Eukaryota</taxon>
        <taxon>Fungi</taxon>
        <taxon>Dikarya</taxon>
        <taxon>Ascomycota</taxon>
        <taxon>Pezizomycotina</taxon>
        <taxon>Sordariomycetes</taxon>
        <taxon>Hypocreomycetidae</taxon>
        <taxon>Glomerellales</taxon>
        <taxon>Glomerellaceae</taxon>
        <taxon>Colletotrichum</taxon>
        <taxon>Colletotrichum acutatum species complex</taxon>
    </lineage>
</organism>
<evidence type="ECO:0000313" key="3">
    <source>
        <dbReference type="Proteomes" id="UP001239795"/>
    </source>
</evidence>
<feature type="compositionally biased region" description="Basic and acidic residues" evidence="1">
    <location>
        <begin position="68"/>
        <end position="79"/>
    </location>
</feature>
<evidence type="ECO:0000256" key="1">
    <source>
        <dbReference type="SAM" id="MobiDB-lite"/>
    </source>
</evidence>
<evidence type="ECO:0000313" key="2">
    <source>
        <dbReference type="EMBL" id="KAK1453571.1"/>
    </source>
</evidence>
<name>A0AAI9XMQ2_9PEZI</name>
<gene>
    <name evidence="2" type="ORF">CMEL01_05230</name>
</gene>